<organism evidence="4 5">
    <name type="scientific">Nocardioides psychrotolerans</name>
    <dbReference type="NCBI Taxonomy" id="1005945"/>
    <lineage>
        <taxon>Bacteria</taxon>
        <taxon>Bacillati</taxon>
        <taxon>Actinomycetota</taxon>
        <taxon>Actinomycetes</taxon>
        <taxon>Propionibacteriales</taxon>
        <taxon>Nocardioidaceae</taxon>
        <taxon>Nocardioides</taxon>
    </lineage>
</organism>
<keyword evidence="2" id="KW-0732">Signal</keyword>
<dbReference type="CDD" id="cd00146">
    <property type="entry name" value="PKD"/>
    <property type="match status" value="1"/>
</dbReference>
<dbReference type="GO" id="GO:0006508">
    <property type="term" value="P:proteolysis"/>
    <property type="evidence" value="ECO:0007669"/>
    <property type="project" value="UniProtKB-KW"/>
</dbReference>
<dbReference type="InterPro" id="IPR035986">
    <property type="entry name" value="PKD_dom_sf"/>
</dbReference>
<keyword evidence="4" id="KW-0482">Metalloprotease</keyword>
<dbReference type="OrthoDB" id="275270at2"/>
<dbReference type="PANTHER" id="PTHR41775:SF1">
    <property type="entry name" value="PEPTIDASE M6-LIKE DOMAIN-CONTAINING PROTEIN"/>
    <property type="match status" value="1"/>
</dbReference>
<dbReference type="GO" id="GO:0005975">
    <property type="term" value="P:carbohydrate metabolic process"/>
    <property type="evidence" value="ECO:0007669"/>
    <property type="project" value="UniProtKB-ARBA"/>
</dbReference>
<dbReference type="SMART" id="SM00089">
    <property type="entry name" value="PKD"/>
    <property type="match status" value="1"/>
</dbReference>
<evidence type="ECO:0000259" key="3">
    <source>
        <dbReference type="PROSITE" id="PS50093"/>
    </source>
</evidence>
<feature type="region of interest" description="Disordered" evidence="1">
    <location>
        <begin position="972"/>
        <end position="1008"/>
    </location>
</feature>
<reference evidence="4 5" key="1">
    <citation type="submission" date="2016-10" db="EMBL/GenBank/DDBJ databases">
        <authorList>
            <person name="de Groot N.N."/>
        </authorList>
    </citation>
    <scope>NUCLEOTIDE SEQUENCE [LARGE SCALE GENOMIC DNA]</scope>
    <source>
        <strain evidence="4 5">CGMCC 1.11156</strain>
    </source>
</reference>
<feature type="region of interest" description="Disordered" evidence="1">
    <location>
        <begin position="782"/>
        <end position="811"/>
    </location>
</feature>
<keyword evidence="4" id="KW-0645">Protease</keyword>
<dbReference type="Pfam" id="PF05547">
    <property type="entry name" value="Peptidase_M6"/>
    <property type="match status" value="1"/>
</dbReference>
<feature type="signal peptide" evidence="2">
    <location>
        <begin position="1"/>
        <end position="28"/>
    </location>
</feature>
<dbReference type="PANTHER" id="PTHR41775">
    <property type="entry name" value="SECRETED PROTEIN-RELATED"/>
    <property type="match status" value="1"/>
</dbReference>
<dbReference type="STRING" id="1005945.SAMN05216561_10691"/>
<evidence type="ECO:0000256" key="2">
    <source>
        <dbReference type="SAM" id="SignalP"/>
    </source>
</evidence>
<evidence type="ECO:0000256" key="1">
    <source>
        <dbReference type="SAM" id="MobiDB-lite"/>
    </source>
</evidence>
<dbReference type="Pfam" id="PF20773">
    <property type="entry name" value="InhA-like_MAM"/>
    <property type="match status" value="1"/>
</dbReference>
<dbReference type="EMBL" id="FOQG01000006">
    <property type="protein sequence ID" value="SFI21479.1"/>
    <property type="molecule type" value="Genomic_DNA"/>
</dbReference>
<dbReference type="InterPro" id="IPR000601">
    <property type="entry name" value="PKD_dom"/>
</dbReference>
<proteinExistence type="predicted"/>
<dbReference type="Gene3D" id="2.60.40.10">
    <property type="entry name" value="Immunoglobulins"/>
    <property type="match status" value="1"/>
</dbReference>
<dbReference type="InterPro" id="IPR022409">
    <property type="entry name" value="PKD/Chitinase_dom"/>
</dbReference>
<gene>
    <name evidence="4" type="ORF">SAMN05216561_10691</name>
</gene>
<dbReference type="Pfam" id="PF18911">
    <property type="entry name" value="PKD_4"/>
    <property type="match status" value="1"/>
</dbReference>
<sequence length="1191" mass="125830">MTPVRARRLRTAAVTTALLAGLATPVVLSPTSSGASPAVDRPAPGATFGARLLSVAFDGQASTIDPGEPFTVSGTVGKVTEGVVGRLGAGVPASFTLAVTDAEGSLLGTQDVTADDDGSFTTTVPGELTAGLAGAEDLSLALRALDASYAGFAAAEAGSAPIAVRGTTQRLKITNSFVSSVGWVKPGARYPSRILVTNPTSKAISGAVVTVRAPKGTTFRSAGGAGTRTVKPTQITWRLKPVAAKKTSVLVIESRSATLKALPTLIWRDLSTTATLVSKGKRSTVKSHGPKVIPPAEVYDTARYGDRPFPVVPVQYTDRTYTAGHSGGDLAKVINAKSFKGSTFNLFQEMSLGQLYPNGTVPSAGIPTADFDYAPGFDFQQTDPTTLNTCTGVTFGDSPIPAEGTALYPERITNGVYNLPGQTQWYGADANGSAVVGALGGVATLQQIDSGCGPTGKLVADAVAVSDPEIDYSDFDTDKDGVVDFFMAVFAGCGGNGASQLGVCSDAPSDAAPYDNIWPHSSSLEFYLNDPVTGLPGYTTDDQLKNLEGKPLFYTSKSYSTMTTKKTPFKVFVRVGPYNLNPETALDKASVISHEYGHSLGLPDFYSLGGRETYGDWNLMATDKSQNMDGFSRQELGWVVPEVLTRGTRTIKNIPDSKQDTGVIRWKTAAGKSYTLKRGRDGIVHNARMYVAKLPGRQLLDPKVFASGDTATKKHAWFSGSGNDFGCATDGGGRNLDFALPALSKVPAGTDVTVSFKSYWDIEWDYDYGYVLSSQDGKAFASHTSENGYTTSNTDPLAGNPNQNGCQAGYDNGITGTSGSYQAGTEALDRKAGNTPAPIFVSDTYDVSDLAGAKTPVLRFSYSTDPGLARPGWFIDDIVVKAGSKVIYRSDFEKSGSPDDPFVFNGGCQSDNPGGDCTKGWQYVKAGAEAEFDHAYYLELRDRSGFDLDGEGQIDRDPIGFQPGLSLLYTDEAHGYGNAGTDDPPAQSPLDARPEPGSTTPDLNDASFTAASGRRVFSDFGRGHTDNYIDPANSSVDPRFSGVANPWRFQHDCLSFKVLSMKGATNGPTVSDGDLTGTVRFTVGTGCGVFNYGYGVPATPKNTRPTARIAASRTTVPAGTEVSFDASKSSDKETPRKLDYVWSWDNGGALKDAVGVKASHTFDDPGTYRVRLRVSDPQGRFHIAAFTVTVT</sequence>
<keyword evidence="5" id="KW-1185">Reference proteome</keyword>
<feature type="domain" description="PKD" evidence="3">
    <location>
        <begin position="1105"/>
        <end position="1191"/>
    </location>
</feature>
<dbReference type="AlphaFoldDB" id="A0A1I3GDC9"/>
<dbReference type="SUPFAM" id="SSF49299">
    <property type="entry name" value="PKD domain"/>
    <property type="match status" value="1"/>
</dbReference>
<dbReference type="GO" id="GO:0008237">
    <property type="term" value="F:metallopeptidase activity"/>
    <property type="evidence" value="ECO:0007669"/>
    <property type="project" value="UniProtKB-KW"/>
</dbReference>
<accession>A0A1I3GDC9</accession>
<feature type="compositionally biased region" description="Polar residues" evidence="1">
    <location>
        <begin position="997"/>
        <end position="1008"/>
    </location>
</feature>
<feature type="chain" id="PRO_5039311914" evidence="2">
    <location>
        <begin position="29"/>
        <end position="1191"/>
    </location>
</feature>
<feature type="compositionally biased region" description="Polar residues" evidence="1">
    <location>
        <begin position="782"/>
        <end position="806"/>
    </location>
</feature>
<dbReference type="InterPro" id="IPR008757">
    <property type="entry name" value="Peptidase_M6-like_domain"/>
</dbReference>
<protein>
    <submittedName>
        <fullName evidence="4">M6 family metalloprotease domain-containing protein</fullName>
    </submittedName>
</protein>
<name>A0A1I3GDC9_9ACTN</name>
<evidence type="ECO:0000313" key="5">
    <source>
        <dbReference type="Proteomes" id="UP000198649"/>
    </source>
</evidence>
<evidence type="ECO:0000313" key="4">
    <source>
        <dbReference type="EMBL" id="SFI21479.1"/>
    </source>
</evidence>
<dbReference type="PROSITE" id="PS50093">
    <property type="entry name" value="PKD"/>
    <property type="match status" value="1"/>
</dbReference>
<keyword evidence="4" id="KW-0378">Hydrolase</keyword>
<dbReference type="InterPro" id="IPR013783">
    <property type="entry name" value="Ig-like_fold"/>
</dbReference>
<dbReference type="SUPFAM" id="SSF55486">
    <property type="entry name" value="Metalloproteases ('zincins'), catalytic domain"/>
    <property type="match status" value="1"/>
</dbReference>
<dbReference type="Proteomes" id="UP000198649">
    <property type="component" value="Unassembled WGS sequence"/>
</dbReference>